<feature type="compositionally biased region" description="Acidic residues" evidence="3">
    <location>
        <begin position="1508"/>
        <end position="1518"/>
    </location>
</feature>
<protein>
    <submittedName>
        <fullName evidence="4">Myosin class II heavy chain</fullName>
    </submittedName>
</protein>
<evidence type="ECO:0000313" key="5">
    <source>
        <dbReference type="Proteomes" id="UP001174691"/>
    </source>
</evidence>
<feature type="coiled-coil region" evidence="2">
    <location>
        <begin position="2151"/>
        <end position="2178"/>
    </location>
</feature>
<accession>A0AA38RGE4</accession>
<feature type="coiled-coil region" evidence="2">
    <location>
        <begin position="2218"/>
        <end position="2245"/>
    </location>
</feature>
<keyword evidence="5" id="KW-1185">Reference proteome</keyword>
<feature type="compositionally biased region" description="Low complexity" evidence="3">
    <location>
        <begin position="1"/>
        <end position="10"/>
    </location>
</feature>
<feature type="region of interest" description="Disordered" evidence="3">
    <location>
        <begin position="259"/>
        <end position="361"/>
    </location>
</feature>
<feature type="compositionally biased region" description="Basic and acidic residues" evidence="3">
    <location>
        <begin position="955"/>
        <end position="984"/>
    </location>
</feature>
<feature type="compositionally biased region" description="Polar residues" evidence="3">
    <location>
        <begin position="313"/>
        <end position="326"/>
    </location>
</feature>
<feature type="region of interest" description="Disordered" evidence="3">
    <location>
        <begin position="382"/>
        <end position="406"/>
    </location>
</feature>
<feature type="region of interest" description="Disordered" evidence="3">
    <location>
        <begin position="513"/>
        <end position="534"/>
    </location>
</feature>
<feature type="compositionally biased region" description="Basic and acidic residues" evidence="3">
    <location>
        <begin position="1168"/>
        <end position="1188"/>
    </location>
</feature>
<feature type="compositionally biased region" description="Polar residues" evidence="3">
    <location>
        <begin position="778"/>
        <end position="795"/>
    </location>
</feature>
<comment type="caution">
    <text evidence="4">The sequence shown here is derived from an EMBL/GenBank/DDBJ whole genome shotgun (WGS) entry which is preliminary data.</text>
</comment>
<name>A0AA38RGE4_9PEZI</name>
<feature type="compositionally biased region" description="Basic and acidic residues" evidence="3">
    <location>
        <begin position="283"/>
        <end position="307"/>
    </location>
</feature>
<gene>
    <name evidence="4" type="ORF">NKR19_g6084</name>
</gene>
<feature type="compositionally biased region" description="Pro residues" evidence="3">
    <location>
        <begin position="11"/>
        <end position="23"/>
    </location>
</feature>
<evidence type="ECO:0000256" key="2">
    <source>
        <dbReference type="SAM" id="Coils"/>
    </source>
</evidence>
<dbReference type="EMBL" id="JANBVN010000090">
    <property type="protein sequence ID" value="KAJ9145277.1"/>
    <property type="molecule type" value="Genomic_DNA"/>
</dbReference>
<feature type="compositionally biased region" description="Basic and acidic residues" evidence="3">
    <location>
        <begin position="1015"/>
        <end position="1043"/>
    </location>
</feature>
<feature type="compositionally biased region" description="Basic and acidic residues" evidence="3">
    <location>
        <begin position="642"/>
        <end position="680"/>
    </location>
</feature>
<feature type="region of interest" description="Disordered" evidence="3">
    <location>
        <begin position="1123"/>
        <end position="1236"/>
    </location>
</feature>
<feature type="compositionally biased region" description="Polar residues" evidence="3">
    <location>
        <begin position="690"/>
        <end position="707"/>
    </location>
</feature>
<feature type="region of interest" description="Disordered" evidence="3">
    <location>
        <begin position="551"/>
        <end position="743"/>
    </location>
</feature>
<evidence type="ECO:0000256" key="3">
    <source>
        <dbReference type="SAM" id="MobiDB-lite"/>
    </source>
</evidence>
<feature type="compositionally biased region" description="Basic and acidic residues" evidence="3">
    <location>
        <begin position="344"/>
        <end position="358"/>
    </location>
</feature>
<feature type="compositionally biased region" description="Polar residues" evidence="3">
    <location>
        <begin position="2333"/>
        <end position="2351"/>
    </location>
</feature>
<evidence type="ECO:0000256" key="1">
    <source>
        <dbReference type="ARBA" id="ARBA00023054"/>
    </source>
</evidence>
<feature type="region of interest" description="Disordered" evidence="3">
    <location>
        <begin position="1486"/>
        <end position="1531"/>
    </location>
</feature>
<feature type="region of interest" description="Disordered" evidence="3">
    <location>
        <begin position="182"/>
        <end position="201"/>
    </location>
</feature>
<sequence length="2429" mass="266212">MSPLTTSPTISPRPAPSAPPAQDTPPEDPALSFSPPQSPALSSASTAEDDGEVSSPEVPPLRAPRLPEHVRSLLRTPSPGAEDNRGLPSALSFGSPYPPNLRSESLSSEDELLDDSPIHRLDIQTPYLRQISSDGSDIQQPSLISAAAVLANRARRPQRGITEDWIRYHTVGEDEDIERQHWLSDGNGSENSSLSGSFSGDEAAWLQDGQNLRTPRANASRDRTDSRKSSGKYPRTRSSNETLKQARVQFLAMDNAANMSPAEGASSPDGATEPRIQGASQDQRPETPKRDGDVGAKNGDEAPKGEDNPPITPQRTVTRKATNTTPRIKKKIPWKGKSIMVLLPRDDQRGRPGDRPMPLDESAVSGMLKSWEQLGYNTRGFDLDGHDGVSSSSPEHSQSKGAWPDFDDVARERSDRNYKVVLPDLNAWKKYVEELQEAKLRALGVSFGDEDPPPPSISPGSTMSRQPSITHYPSSLPFSPPIPTSSASSNHASNGFPFGAPFLPGSSGVHSPGIPSVASPTGFPPGKYNPRASISIPSPHNLAWSPQMLVQQGHRRGSPSLANFGALGSPSSPFSPDGMPGPMHQRHQSVGYPFMPPQLQHSARASPRLQELREVEEEAPSKSPSKTPEPTTLARHNSSDSLQKEIDEAEYHLEEQMRSQLDNDRDYSPHYDQKDEDKEAAVPQGHTRDPSLQFTAQPPRFVNSSEGTVLHHPRPHSRGHSLSQKYFTEDDMANDGGFKPSALPIAENRNAEESEIETNPSNLGTPIQAFDFGKPHQRTFSATSNPWTDNESKGGSTSGGQRRISHGSKASMSKLNVAAPEFKFNPAKTFEPGQFAFSAGVNAFQPVGFSAGINAPPSASSSSFSFPAVSTSKINVNAPAFSPGQSEFSFSATGPKFRPDAPAFTPLHSLSASINSPVSGGESASNRPGSIFGSIDLSSSDIIKPAKKSKAVPIRRPDSRESKSPRPEYQEDNDGRIIDIDETRYKRHRGSNKDDDHLPLFAPMPADESTPVPEPRPESEPKHEVEPEAHHDKADTEGDRSFDENLMQADTTFSSTMVSETTDTKATVSPSETSPDQGAIPWTPFEFKSNRDLQSFNDARPFGEDVFKKGHKKSLSATAKPFVPGATMFAPPVEPSDHDSADEDFCDSVDNTLELTQELSVEEQPQEAAEKASDDLAQHAADHEEDHITSPAMESVAEDGDKPEIAEAPVSRTPSPAAAPVQQGLAASRFAATPPPVKGLAASRFAVPSSPLPSSPAAEAVDISASSPVLSASAHDDDEADKLPPVSPIEEGDDTLQSLPLGISNNEPQDAQSPFVPEEASMEDIDAIMRHLNENPNMGVNKGADAPQWLQPSPNRHISLAAVTNSSPLHLPPQNLFRSDAPSPSPRQYRALPGEVPQPMLSTELEDPFLDPPQLTGSYDVGVHRLSGTATSPVSDWDGAFTEDEQTKLEARANFFDGRVNELVGNLLASRLDPLEDTLSDIKKALGVMSHRSPSTRRERRSTSAEVQESDADDEDDEAPVRRSLSPRRDRKMEQIRAAVLEALAIQQRSAPHQATPPPAAAPAVESATIDSAVVRALQELKEQFSESLHLDFRGEDLRNIVEEAVERRMPPSPAPDLLDAANEKNKELQARIDELEMKVRQEGDRVEKEVDARRAAEERSADLSRRLESAETRIEIEIMNKSAFDQRLSDLEDKLHQQEERTEEQLQGRRAAEDRLSEVQRLLRISAEEENRLRELVEEKDQRVKSLEAAHGKNAMRLTLLEAAQANAQQTQSELQNKLNVAEADGREARQEARHWKGEAERLMDASARHEDDLSHAVGENRAMRKLLDTLGTQLQENELMRDNWRSKFLSLQNDMAQAAREIEEENARRTKKEQALLARQEVLDARLQAEAKTRERIETELERLEMNERQGMRAISDAKRLESVIEELRTENHKLQTTARRFQAEFEEARESGAREVQRTRESMQAEVEDANHQVNVVREELEDQLANLRSQLDKVKLDADTAQARYDMLLEEAQNSGKSQVEELGHRHRRELEELHNKHQNEMEDLQARYERQLNNTTEDAQRTEQNLLERLSISTSKSEHLQDKVAHLEEKLEIAKAAAKAAAQAAQASRSSITSPEPASARPAAKSVSQAMQLPEKISPQALRESIMVLQEQLQQREQRLEELEAELAKADPEAETKIAKRDDEIIWLRELLAVRHSDLQDIIRALGAEDYDKHAVKDAAIRLQANLQMEEQERERAMNGGSAINLPNIAATIRDAATPRVAQAVGPLAAAWGNWRKNREPGAFGSLSGVLSSPAPASARSSTPSKASPASSQNSLFGGLMTPPASGLRNTPPANAAGPSQPTAFASTGRRFTGSQQRPSSSRPRGPSMTSKQEEKRPLGGTPPRRALSSSLVAPVTPPMMRSSAYDSDAQAEEFDHAGFFDDD</sequence>
<feature type="region of interest" description="Disordered" evidence="3">
    <location>
        <begin position="1268"/>
        <end position="1318"/>
    </location>
</feature>
<feature type="compositionally biased region" description="Basic and acidic residues" evidence="3">
    <location>
        <begin position="219"/>
        <end position="228"/>
    </location>
</feature>
<dbReference type="Proteomes" id="UP001174691">
    <property type="component" value="Unassembled WGS sequence"/>
</dbReference>
<feature type="region of interest" description="Disordered" evidence="3">
    <location>
        <begin position="1"/>
        <end position="118"/>
    </location>
</feature>
<feature type="region of interest" description="Disordered" evidence="3">
    <location>
        <begin position="2111"/>
        <end position="2130"/>
    </location>
</feature>
<dbReference type="GO" id="GO:0005856">
    <property type="term" value="C:cytoskeleton"/>
    <property type="evidence" value="ECO:0007669"/>
    <property type="project" value="TreeGrafter"/>
</dbReference>
<organism evidence="4 5">
    <name type="scientific">Coniochaeta hoffmannii</name>
    <dbReference type="NCBI Taxonomy" id="91930"/>
    <lineage>
        <taxon>Eukaryota</taxon>
        <taxon>Fungi</taxon>
        <taxon>Dikarya</taxon>
        <taxon>Ascomycota</taxon>
        <taxon>Pezizomycotina</taxon>
        <taxon>Sordariomycetes</taxon>
        <taxon>Sordariomycetidae</taxon>
        <taxon>Coniochaetales</taxon>
        <taxon>Coniochaetaceae</taxon>
        <taxon>Coniochaeta</taxon>
    </lineage>
</organism>
<feature type="coiled-coil region" evidence="2">
    <location>
        <begin position="1850"/>
        <end position="2109"/>
    </location>
</feature>
<dbReference type="PANTHER" id="PTHR32083">
    <property type="entry name" value="CILIA AND FLAGELLA-ASSOCIATED PROTEIN 58-RELATED"/>
    <property type="match status" value="1"/>
</dbReference>
<feature type="region of interest" description="Disordered" evidence="3">
    <location>
        <begin position="206"/>
        <end position="243"/>
    </location>
</feature>
<feature type="region of interest" description="Disordered" evidence="3">
    <location>
        <begin position="1642"/>
        <end position="1666"/>
    </location>
</feature>
<feature type="compositionally biased region" description="Basic and acidic residues" evidence="3">
    <location>
        <begin position="2419"/>
        <end position="2429"/>
    </location>
</feature>
<feature type="compositionally biased region" description="Polar residues" evidence="3">
    <location>
        <begin position="458"/>
        <end position="477"/>
    </location>
</feature>
<feature type="compositionally biased region" description="Low complexity" evidence="3">
    <location>
        <begin position="621"/>
        <end position="632"/>
    </location>
</feature>
<dbReference type="PANTHER" id="PTHR32083:SF0">
    <property type="entry name" value="CILIA AND FLAGELLA-ASSOCIATED PROTEIN 58"/>
    <property type="match status" value="1"/>
</dbReference>
<reference evidence="4" key="1">
    <citation type="submission" date="2022-07" db="EMBL/GenBank/DDBJ databases">
        <title>Fungi with potential for degradation of polypropylene.</title>
        <authorList>
            <person name="Gostincar C."/>
        </authorList>
    </citation>
    <scope>NUCLEOTIDE SEQUENCE</scope>
    <source>
        <strain evidence="4">EXF-13287</strain>
    </source>
</reference>
<proteinExistence type="predicted"/>
<feature type="compositionally biased region" description="Low complexity" evidence="3">
    <location>
        <begin position="2297"/>
        <end position="2317"/>
    </location>
</feature>
<feature type="region of interest" description="Disordered" evidence="3">
    <location>
        <begin position="2291"/>
        <end position="2429"/>
    </location>
</feature>
<feature type="compositionally biased region" description="Polar residues" evidence="3">
    <location>
        <begin position="1048"/>
        <end position="1076"/>
    </location>
</feature>
<keyword evidence="1 2" id="KW-0175">Coiled coil</keyword>
<feature type="compositionally biased region" description="Polar residues" evidence="3">
    <location>
        <begin position="1295"/>
        <end position="1312"/>
    </location>
</feature>
<feature type="region of interest" description="Disordered" evidence="3">
    <location>
        <begin position="943"/>
        <end position="1083"/>
    </location>
</feature>
<feature type="region of interest" description="Disordered" evidence="3">
    <location>
        <begin position="445"/>
        <end position="490"/>
    </location>
</feature>
<evidence type="ECO:0000313" key="4">
    <source>
        <dbReference type="EMBL" id="KAJ9145277.1"/>
    </source>
</evidence>
<feature type="compositionally biased region" description="Low complexity" evidence="3">
    <location>
        <begin position="183"/>
        <end position="201"/>
    </location>
</feature>
<feature type="region of interest" description="Disordered" evidence="3">
    <location>
        <begin position="778"/>
        <end position="810"/>
    </location>
</feature>
<feature type="compositionally biased region" description="Polar residues" evidence="3">
    <location>
        <begin position="1149"/>
        <end position="1159"/>
    </location>
</feature>
<feature type="compositionally biased region" description="Low complexity" evidence="3">
    <location>
        <begin position="2359"/>
        <end position="2373"/>
    </location>
</feature>
<feature type="compositionally biased region" description="Polar residues" evidence="3">
    <location>
        <begin position="389"/>
        <end position="400"/>
    </location>
</feature>
<feature type="compositionally biased region" description="Low complexity" evidence="3">
    <location>
        <begin position="29"/>
        <end position="46"/>
    </location>
</feature>